<dbReference type="Proteomes" id="UP000887228">
    <property type="component" value="Unassembled WGS sequence"/>
</dbReference>
<evidence type="ECO:0000313" key="1">
    <source>
        <dbReference type="EMBL" id="GIZ90581.1"/>
    </source>
</evidence>
<dbReference type="EMBL" id="BPMS01000028">
    <property type="protein sequence ID" value="GIZ90581.1"/>
    <property type="molecule type" value="Genomic_DNA"/>
</dbReference>
<dbReference type="InterPro" id="IPR011990">
    <property type="entry name" value="TPR-like_helical_dom_sf"/>
</dbReference>
<dbReference type="SMART" id="SM00671">
    <property type="entry name" value="SEL1"/>
    <property type="match status" value="2"/>
</dbReference>
<reference evidence="1 4" key="1">
    <citation type="submission" date="2021-07" db="EMBL/GenBank/DDBJ databases">
        <title>Whole genome sequencing of carbapenem-resistant Pseudomonas spp. isolated in Japan.</title>
        <authorList>
            <person name="Suzuki M."/>
            <person name="Maehana S."/>
            <person name="Kitasato H."/>
        </authorList>
    </citation>
    <scope>NUCLEOTIDE SEQUENCE</scope>
    <source>
        <strain evidence="1">KAM435</strain>
        <strain evidence="2 4">KAM436</strain>
    </source>
</reference>
<comment type="caution">
    <text evidence="1">The sequence shown here is derived from an EMBL/GenBank/DDBJ whole genome shotgun (WGS) entry which is preliminary data.</text>
</comment>
<gene>
    <name evidence="1" type="ORF">KAM435_39080</name>
    <name evidence="2" type="ORF">KAM436_39200</name>
</gene>
<dbReference type="InterPro" id="IPR006597">
    <property type="entry name" value="Sel1-like"/>
</dbReference>
<dbReference type="EMBL" id="BPMT01000026">
    <property type="protein sequence ID" value="GIZ94952.1"/>
    <property type="molecule type" value="Genomic_DNA"/>
</dbReference>
<organism evidence="1 3">
    <name type="scientific">Aquipseudomonas alcaligenes</name>
    <name type="common">Pseudomonas alcaligenes</name>
    <dbReference type="NCBI Taxonomy" id="43263"/>
    <lineage>
        <taxon>Bacteria</taxon>
        <taxon>Pseudomonadati</taxon>
        <taxon>Pseudomonadota</taxon>
        <taxon>Gammaproteobacteria</taxon>
        <taxon>Pseudomonadales</taxon>
        <taxon>Pseudomonadaceae</taxon>
        <taxon>Aquipseudomonas</taxon>
    </lineage>
</organism>
<name>A0AA37CJR5_AQUAC</name>
<evidence type="ECO:0000313" key="2">
    <source>
        <dbReference type="EMBL" id="GIZ94952.1"/>
    </source>
</evidence>
<protein>
    <recommendedName>
        <fullName evidence="5">Sel1 repeat family protein</fullName>
    </recommendedName>
</protein>
<evidence type="ECO:0000313" key="4">
    <source>
        <dbReference type="Proteomes" id="UP000887228"/>
    </source>
</evidence>
<accession>A0AA37CJR5</accession>
<sequence length="175" mass="19381">MIEQHSTPRLASLTRDLESLDDRCRANAFNDILLMANEGNGDAMFQVARCLQKGIGVEANLVSADRWLRMACVATPASRLALYTHGMQHVLKQRADADAHRGIEFIERAASQGYVTAILALVEIVENGICDIKPDLSRAYRLLAGTLENNADSQLHEAYMSFVERHSPITQLLDS</sequence>
<dbReference type="Proteomes" id="UP000887212">
    <property type="component" value="Unassembled WGS sequence"/>
</dbReference>
<proteinExistence type="predicted"/>
<dbReference type="Pfam" id="PF08238">
    <property type="entry name" value="Sel1"/>
    <property type="match status" value="3"/>
</dbReference>
<dbReference type="AlphaFoldDB" id="A0AA37CJR5"/>
<dbReference type="SUPFAM" id="SSF81901">
    <property type="entry name" value="HCP-like"/>
    <property type="match status" value="1"/>
</dbReference>
<evidence type="ECO:0000313" key="3">
    <source>
        <dbReference type="Proteomes" id="UP000887212"/>
    </source>
</evidence>
<dbReference type="Gene3D" id="1.25.40.10">
    <property type="entry name" value="Tetratricopeptide repeat domain"/>
    <property type="match status" value="1"/>
</dbReference>
<evidence type="ECO:0008006" key="5">
    <source>
        <dbReference type="Google" id="ProtNLM"/>
    </source>
</evidence>
<dbReference type="RefSeq" id="WP_203788673.1">
    <property type="nucleotide sequence ID" value="NZ_AP024354.1"/>
</dbReference>